<evidence type="ECO:0000259" key="1">
    <source>
        <dbReference type="Pfam" id="PF08348"/>
    </source>
</evidence>
<feature type="domain" description="Transcriptional regulator DauR-like HTH" evidence="2">
    <location>
        <begin position="147"/>
        <end position="208"/>
    </location>
</feature>
<keyword evidence="4" id="KW-1185">Reference proteome</keyword>
<dbReference type="Pfam" id="PF08348">
    <property type="entry name" value="PAS_6"/>
    <property type="match status" value="1"/>
</dbReference>
<dbReference type="Pfam" id="PF13309">
    <property type="entry name" value="HTH_22"/>
    <property type="match status" value="1"/>
</dbReference>
<evidence type="ECO:0000259" key="2">
    <source>
        <dbReference type="Pfam" id="PF13309"/>
    </source>
</evidence>
<gene>
    <name evidence="3" type="ORF">D4A47_02725</name>
</gene>
<dbReference type="PANTHER" id="PTHR35568:SF1">
    <property type="entry name" value="TRANSCRIPTIONAL REGULATOR DAUR"/>
    <property type="match status" value="1"/>
</dbReference>
<name>A0A498D3I1_9FIRM</name>
<dbReference type="InterPro" id="IPR039445">
    <property type="entry name" value="DauR-like_HTH"/>
</dbReference>
<dbReference type="InterPro" id="IPR013559">
    <property type="entry name" value="YheO"/>
</dbReference>
<sequence>MRLISEELSFWRDLLSMLEAQYGSNCEIVLHDLTKDYNHTIVDIRNGHITGRKIGDCGNNLGLEVLSGNTKNGNRYNYVTRTDTGKILRSSTQFLRDDDGKIIGSLCINMDITESLAFEKFLHNYNGTGDPAVEVREFFTTDVKSLLECLIQEAQLPIDKTPEHMDRADKLKFLGYLDSKGAFLITKSSERVCEYLGISRYTLYNYLDLLRSKQEQD</sequence>
<dbReference type="Proteomes" id="UP000276301">
    <property type="component" value="Unassembled WGS sequence"/>
</dbReference>
<feature type="domain" description="YheO-like" evidence="1">
    <location>
        <begin position="9"/>
        <end position="119"/>
    </location>
</feature>
<dbReference type="PANTHER" id="PTHR35568">
    <property type="entry name" value="TRANSCRIPTIONAL REGULATOR DAUR"/>
    <property type="match status" value="1"/>
</dbReference>
<organism evidence="3 4">
    <name type="scientific">Anaerotruncus massiliensis</name>
    <name type="common">ex Liu et al. 2021</name>
    <dbReference type="NCBI Taxonomy" id="2321404"/>
    <lineage>
        <taxon>Bacteria</taxon>
        <taxon>Bacillati</taxon>
        <taxon>Bacillota</taxon>
        <taxon>Clostridia</taxon>
        <taxon>Eubacteriales</taxon>
        <taxon>Oscillospiraceae</taxon>
        <taxon>Anaerotruncus</taxon>
    </lineage>
</organism>
<protein>
    <submittedName>
        <fullName evidence="3">Transcriptional regulator</fullName>
    </submittedName>
</protein>
<proteinExistence type="predicted"/>
<dbReference type="InterPro" id="IPR039446">
    <property type="entry name" value="DauR-like"/>
</dbReference>
<reference evidence="3 4" key="1">
    <citation type="submission" date="2018-10" db="EMBL/GenBank/DDBJ databases">
        <title>Anaerotruncus faecis sp. nov., isolated from human feces.</title>
        <authorList>
            <person name="Wang Y.-J."/>
        </authorList>
    </citation>
    <scope>NUCLEOTIDE SEQUENCE [LARGE SCALE GENOMIC DNA]</scope>
    <source>
        <strain evidence="3 4">22A2-44</strain>
    </source>
</reference>
<comment type="caution">
    <text evidence="3">The sequence shown here is derived from an EMBL/GenBank/DDBJ whole genome shotgun (WGS) entry which is preliminary data.</text>
</comment>
<dbReference type="RefSeq" id="WP_121586042.1">
    <property type="nucleotide sequence ID" value="NZ_DBGFRH010000105.1"/>
</dbReference>
<dbReference type="EMBL" id="RCHT01000002">
    <property type="protein sequence ID" value="RLL13820.1"/>
    <property type="molecule type" value="Genomic_DNA"/>
</dbReference>
<evidence type="ECO:0000313" key="4">
    <source>
        <dbReference type="Proteomes" id="UP000276301"/>
    </source>
</evidence>
<dbReference type="Gene3D" id="3.30.450.20">
    <property type="entry name" value="PAS domain"/>
    <property type="match status" value="1"/>
</dbReference>
<accession>A0A498D3I1</accession>
<dbReference type="AlphaFoldDB" id="A0A498D3I1"/>
<evidence type="ECO:0000313" key="3">
    <source>
        <dbReference type="EMBL" id="RLL13820.1"/>
    </source>
</evidence>